<dbReference type="Proteomes" id="UP000315400">
    <property type="component" value="Unassembled WGS sequence"/>
</dbReference>
<gene>
    <name evidence="1" type="ORF">FKY71_10570</name>
</gene>
<evidence type="ECO:0000313" key="1">
    <source>
        <dbReference type="EMBL" id="TQE99064.1"/>
    </source>
</evidence>
<reference evidence="1 2" key="1">
    <citation type="submission" date="2019-06" db="EMBL/GenBank/DDBJ databases">
        <title>Metagenome assembled Genome of Spiribacter salinus SL48-SHIP from the microbial mat of Salt Lake 48 (Novosibirsk region, Russia).</title>
        <authorList>
            <person name="Shipova A."/>
            <person name="Rozanov A.S."/>
            <person name="Bryanskaya A.V."/>
            <person name="Peltek S.E."/>
        </authorList>
    </citation>
    <scope>NUCLEOTIDE SEQUENCE [LARGE SCALE GENOMIC DNA]</scope>
    <source>
        <strain evidence="1">SL48-SHIP-2</strain>
    </source>
</reference>
<accession>A0A540VQM8</accession>
<organism evidence="1 2">
    <name type="scientific">Spiribacter salinus</name>
    <dbReference type="NCBI Taxonomy" id="1335746"/>
    <lineage>
        <taxon>Bacteria</taxon>
        <taxon>Pseudomonadati</taxon>
        <taxon>Pseudomonadota</taxon>
        <taxon>Gammaproteobacteria</taxon>
        <taxon>Chromatiales</taxon>
        <taxon>Ectothiorhodospiraceae</taxon>
        <taxon>Spiribacter</taxon>
    </lineage>
</organism>
<dbReference type="EMBL" id="VIFK01000097">
    <property type="protein sequence ID" value="TQE99064.1"/>
    <property type="molecule type" value="Genomic_DNA"/>
</dbReference>
<sequence length="121" mass="13956">MPVNRRASIPESYEVGWLDQLDGRRNLSKQMRSRFHEVANDLGGVDTLSYAQRSLIERSLWLEFWLASQEQALAKGQEFDVSRWIQAANSLQGIYTRLGLERKAREAPDLQSYLKAREAQS</sequence>
<name>A0A540VQM8_9GAMM</name>
<protein>
    <submittedName>
        <fullName evidence="1">Uncharacterized protein</fullName>
    </submittedName>
</protein>
<evidence type="ECO:0000313" key="2">
    <source>
        <dbReference type="Proteomes" id="UP000315400"/>
    </source>
</evidence>
<dbReference type="AlphaFoldDB" id="A0A540VQM8"/>
<comment type="caution">
    <text evidence="1">The sequence shown here is derived from an EMBL/GenBank/DDBJ whole genome shotgun (WGS) entry which is preliminary data.</text>
</comment>
<proteinExistence type="predicted"/>